<dbReference type="AlphaFoldDB" id="A0AAV4XBU4"/>
<organism evidence="1 2">
    <name type="scientific">Caerostris extrusa</name>
    <name type="common">Bark spider</name>
    <name type="synonym">Caerostris bankana</name>
    <dbReference type="NCBI Taxonomy" id="172846"/>
    <lineage>
        <taxon>Eukaryota</taxon>
        <taxon>Metazoa</taxon>
        <taxon>Ecdysozoa</taxon>
        <taxon>Arthropoda</taxon>
        <taxon>Chelicerata</taxon>
        <taxon>Arachnida</taxon>
        <taxon>Araneae</taxon>
        <taxon>Araneomorphae</taxon>
        <taxon>Entelegynae</taxon>
        <taxon>Araneoidea</taxon>
        <taxon>Araneidae</taxon>
        <taxon>Caerostris</taxon>
    </lineage>
</organism>
<keyword evidence="2" id="KW-1185">Reference proteome</keyword>
<evidence type="ECO:0000313" key="2">
    <source>
        <dbReference type="Proteomes" id="UP001054945"/>
    </source>
</evidence>
<dbReference type="EMBL" id="BPLR01000066">
    <property type="protein sequence ID" value="GIY91898.1"/>
    <property type="molecule type" value="Genomic_DNA"/>
</dbReference>
<name>A0AAV4XBU4_CAEEX</name>
<comment type="caution">
    <text evidence="1">The sequence shown here is derived from an EMBL/GenBank/DDBJ whole genome shotgun (WGS) entry which is preliminary data.</text>
</comment>
<proteinExistence type="predicted"/>
<reference evidence="1 2" key="1">
    <citation type="submission" date="2021-06" db="EMBL/GenBank/DDBJ databases">
        <title>Caerostris extrusa draft genome.</title>
        <authorList>
            <person name="Kono N."/>
            <person name="Arakawa K."/>
        </authorList>
    </citation>
    <scope>NUCLEOTIDE SEQUENCE [LARGE SCALE GENOMIC DNA]</scope>
</reference>
<gene>
    <name evidence="1" type="ORF">CEXT_648251</name>
</gene>
<accession>A0AAV4XBU4</accession>
<evidence type="ECO:0000313" key="1">
    <source>
        <dbReference type="EMBL" id="GIY91898.1"/>
    </source>
</evidence>
<dbReference type="Proteomes" id="UP001054945">
    <property type="component" value="Unassembled WGS sequence"/>
</dbReference>
<protein>
    <submittedName>
        <fullName evidence="1">Uncharacterized protein</fullName>
    </submittedName>
</protein>
<sequence>MYVTETNVHLWLTLKNGQLHIGQQSTCCSHWTTIHMLFTLDNNPKSTCCSHWTTMYPKKTGVKRRGFLIQAVPRDLFRAYLEGVE</sequence>